<accession>A0A103UKP3</accession>
<dbReference type="AlphaFoldDB" id="A0A103UKP3"/>
<name>A0A103UKP3_BURCE</name>
<proteinExistence type="predicted"/>
<protein>
    <submittedName>
        <fullName evidence="1">Uncharacterized protein</fullName>
    </submittedName>
</protein>
<dbReference type="Proteomes" id="UP000069001">
    <property type="component" value="Unassembled WGS sequence"/>
</dbReference>
<reference evidence="1 2" key="1">
    <citation type="submission" date="2015-11" db="EMBL/GenBank/DDBJ databases">
        <title>Expanding the genomic diversity of Burkholderia species for the development of highly accurate diagnostics.</title>
        <authorList>
            <person name="Sahl J."/>
            <person name="Keim P."/>
            <person name="Wagner D."/>
        </authorList>
    </citation>
    <scope>NUCLEOTIDE SEQUENCE [LARGE SCALE GENOMIC DNA]</scope>
    <source>
        <strain evidence="1 2">MSMB1302</strain>
    </source>
</reference>
<dbReference type="EMBL" id="LOYH01000030">
    <property type="protein sequence ID" value="KVK85557.1"/>
    <property type="molecule type" value="Genomic_DNA"/>
</dbReference>
<evidence type="ECO:0000313" key="1">
    <source>
        <dbReference type="EMBL" id="KVK85557.1"/>
    </source>
</evidence>
<comment type="caution">
    <text evidence="1">The sequence shown here is derived from an EMBL/GenBank/DDBJ whole genome shotgun (WGS) entry which is preliminary data.</text>
</comment>
<evidence type="ECO:0000313" key="2">
    <source>
        <dbReference type="Proteomes" id="UP000069001"/>
    </source>
</evidence>
<gene>
    <name evidence="1" type="ORF">WS90_08895</name>
</gene>
<organism evidence="1 2">
    <name type="scientific">Burkholderia cepacia</name>
    <name type="common">Pseudomonas cepacia</name>
    <dbReference type="NCBI Taxonomy" id="292"/>
    <lineage>
        <taxon>Bacteria</taxon>
        <taxon>Pseudomonadati</taxon>
        <taxon>Pseudomonadota</taxon>
        <taxon>Betaproteobacteria</taxon>
        <taxon>Burkholderiales</taxon>
        <taxon>Burkholderiaceae</taxon>
        <taxon>Burkholderia</taxon>
        <taxon>Burkholderia cepacia complex</taxon>
    </lineage>
</organism>
<sequence length="60" mass="6739">MRENGRRGDGDVWEGIVWGTRTRTGSMRVAAAEEDAMAVTDEKARLECSRRAQQDVSNQQ</sequence>